<dbReference type="VEuPathDB" id="HostDB:ENSMFAG00000039462"/>
<keyword evidence="3" id="KW-1185">Reference proteome</keyword>
<dbReference type="Proteomes" id="UP000233100">
    <property type="component" value="Chromosome 20"/>
</dbReference>
<dbReference type="Ensembl" id="ENSMFAT00000018504.2">
    <property type="protein sequence ID" value="ENSMFAP00000044210.2"/>
    <property type="gene ID" value="ENSMFAG00000039462.2"/>
</dbReference>
<name>A0A2K5X3Z3_MACFA</name>
<proteinExistence type="predicted"/>
<organism evidence="2 3">
    <name type="scientific">Macaca fascicularis</name>
    <name type="common">Crab-eating macaque</name>
    <name type="synonym">Cynomolgus monkey</name>
    <dbReference type="NCBI Taxonomy" id="9541"/>
    <lineage>
        <taxon>Eukaryota</taxon>
        <taxon>Metazoa</taxon>
        <taxon>Chordata</taxon>
        <taxon>Craniata</taxon>
        <taxon>Vertebrata</taxon>
        <taxon>Euteleostomi</taxon>
        <taxon>Mammalia</taxon>
        <taxon>Eutheria</taxon>
        <taxon>Euarchontoglires</taxon>
        <taxon>Primates</taxon>
        <taxon>Haplorrhini</taxon>
        <taxon>Catarrhini</taxon>
        <taxon>Cercopithecidae</taxon>
        <taxon>Cercopithecinae</taxon>
        <taxon>Macaca</taxon>
    </lineage>
</organism>
<reference evidence="2 3" key="1">
    <citation type="submission" date="2013-03" db="EMBL/GenBank/DDBJ databases">
        <authorList>
            <person name="Warren W."/>
            <person name="Wilson R.K."/>
        </authorList>
    </citation>
    <scope>NUCLEOTIDE SEQUENCE</scope>
</reference>
<reference evidence="2" key="2">
    <citation type="submission" date="2025-08" db="UniProtKB">
        <authorList>
            <consortium name="Ensembl"/>
        </authorList>
    </citation>
    <scope>IDENTIFICATION</scope>
</reference>
<dbReference type="AlphaFoldDB" id="A0A2K5X3Z3"/>
<protein>
    <submittedName>
        <fullName evidence="2">Cyclin F</fullName>
    </submittedName>
</protein>
<feature type="region of interest" description="Disordered" evidence="1">
    <location>
        <begin position="1"/>
        <end position="55"/>
    </location>
</feature>
<reference evidence="2" key="3">
    <citation type="submission" date="2025-09" db="UniProtKB">
        <authorList>
            <consortium name="Ensembl"/>
        </authorList>
    </citation>
    <scope>IDENTIFICATION</scope>
</reference>
<evidence type="ECO:0000313" key="3">
    <source>
        <dbReference type="Proteomes" id="UP000233100"/>
    </source>
</evidence>
<dbReference type="GeneTree" id="ENSGT00810000125541"/>
<sequence length="110" mass="12344">MRRLAQRTRDPRTHRYQRWISRSLQPQDPSPCSAPARSQGRTSRPQGTPPSAPRVPQALWMVAWGSCPDLPQCCPWTVTRTHSPATIRPGSHVYSVVPQVPPKAVFPGNR</sequence>
<dbReference type="Bgee" id="ENSMFAG00000039462">
    <property type="expression patterns" value="Expressed in thymus and 9 other cell types or tissues"/>
</dbReference>
<evidence type="ECO:0000256" key="1">
    <source>
        <dbReference type="SAM" id="MobiDB-lite"/>
    </source>
</evidence>
<accession>A0A2K5X3Z3</accession>
<gene>
    <name evidence="2" type="primary">CCNF</name>
</gene>
<evidence type="ECO:0000313" key="2">
    <source>
        <dbReference type="Ensembl" id="ENSMFAP00000044210.2"/>
    </source>
</evidence>